<dbReference type="Proteomes" id="UP000177723">
    <property type="component" value="Unassembled WGS sequence"/>
</dbReference>
<gene>
    <name evidence="8" type="ORF">A3F23_02565</name>
</gene>
<keyword evidence="5" id="KW-0456">Lyase</keyword>
<accession>A0A1F5WQF4</accession>
<dbReference type="EMBL" id="MFHT01000010">
    <property type="protein sequence ID" value="OGF77889.1"/>
    <property type="molecule type" value="Genomic_DNA"/>
</dbReference>
<evidence type="ECO:0000313" key="8">
    <source>
        <dbReference type="EMBL" id="OGF77889.1"/>
    </source>
</evidence>
<name>A0A1F5WQF4_9BACT</name>
<sequence>MPISREIKIAALGFFLLLLLTALYWYSSKEPQPTLAETVSVTVPEGFNVYQIASALESAGVVSREEFLKEAISEEGSLFPDTYDFFKDSKPKVILARMKKNFEEKTAIYDSDIERQEKNMRDIVIMASLLEEEAALEKDRKLISGILWKRISLGMPLQVDAALTYATGRASHKLTDEDLALDDPYNTYKYKGLPAGAISNPGIGAIEAAINQTLSPYLYYLSDSKGVIHYARTFEEHKLNKTRYLR</sequence>
<keyword evidence="6" id="KW-0961">Cell wall biogenesis/degradation</keyword>
<comment type="caution">
    <text evidence="8">The sequence shown here is derived from an EMBL/GenBank/DDBJ whole genome shotgun (WGS) entry which is preliminary data.</text>
</comment>
<reference evidence="8 9" key="1">
    <citation type="journal article" date="2016" name="Nat. Commun.">
        <title>Thousands of microbial genomes shed light on interconnected biogeochemical processes in an aquifer system.</title>
        <authorList>
            <person name="Anantharaman K."/>
            <person name="Brown C.T."/>
            <person name="Hug L.A."/>
            <person name="Sharon I."/>
            <person name="Castelle C.J."/>
            <person name="Probst A.J."/>
            <person name="Thomas B.C."/>
            <person name="Singh A."/>
            <person name="Wilkins M.J."/>
            <person name="Karaoz U."/>
            <person name="Brodie E.L."/>
            <person name="Williams K.H."/>
            <person name="Hubbard S.S."/>
            <person name="Banfield J.F."/>
        </authorList>
    </citation>
    <scope>NUCLEOTIDE SEQUENCE [LARGE SCALE GENOMIC DNA]</scope>
</reference>
<protein>
    <recommendedName>
        <fullName evidence="10">Endolytic murein transglycosylase</fullName>
    </recommendedName>
</protein>
<organism evidence="8 9">
    <name type="scientific">Candidatus Giovannonibacteria bacterium RIFCSPHIGHO2_12_FULL_43_15</name>
    <dbReference type="NCBI Taxonomy" id="1798341"/>
    <lineage>
        <taxon>Bacteria</taxon>
        <taxon>Candidatus Giovannoniibacteriota</taxon>
    </lineage>
</organism>
<evidence type="ECO:0000256" key="6">
    <source>
        <dbReference type="ARBA" id="ARBA00023316"/>
    </source>
</evidence>
<dbReference type="InterPro" id="IPR003770">
    <property type="entry name" value="MLTG-like"/>
</dbReference>
<dbReference type="Gene3D" id="3.30.1490.480">
    <property type="entry name" value="Endolytic murein transglycosylase"/>
    <property type="match status" value="1"/>
</dbReference>
<dbReference type="Pfam" id="PF02618">
    <property type="entry name" value="YceG"/>
    <property type="match status" value="1"/>
</dbReference>
<evidence type="ECO:0000313" key="9">
    <source>
        <dbReference type="Proteomes" id="UP000177723"/>
    </source>
</evidence>
<evidence type="ECO:0000256" key="1">
    <source>
        <dbReference type="ARBA" id="ARBA00022475"/>
    </source>
</evidence>
<keyword evidence="3 7" id="KW-1133">Transmembrane helix</keyword>
<dbReference type="NCBIfam" id="TIGR00247">
    <property type="entry name" value="endolytic transglycosylase MltG"/>
    <property type="match status" value="1"/>
</dbReference>
<keyword evidence="1" id="KW-1003">Cell membrane</keyword>
<dbReference type="GO" id="GO:0016829">
    <property type="term" value="F:lyase activity"/>
    <property type="evidence" value="ECO:0007669"/>
    <property type="project" value="UniProtKB-KW"/>
</dbReference>
<feature type="transmembrane region" description="Helical" evidence="7">
    <location>
        <begin position="7"/>
        <end position="26"/>
    </location>
</feature>
<keyword evidence="4 7" id="KW-0472">Membrane</keyword>
<dbReference type="PANTHER" id="PTHR30518">
    <property type="entry name" value="ENDOLYTIC MUREIN TRANSGLYCOSYLASE"/>
    <property type="match status" value="1"/>
</dbReference>
<evidence type="ECO:0000256" key="4">
    <source>
        <dbReference type="ARBA" id="ARBA00023136"/>
    </source>
</evidence>
<evidence type="ECO:0008006" key="10">
    <source>
        <dbReference type="Google" id="ProtNLM"/>
    </source>
</evidence>
<evidence type="ECO:0000256" key="3">
    <source>
        <dbReference type="ARBA" id="ARBA00022989"/>
    </source>
</evidence>
<dbReference type="AlphaFoldDB" id="A0A1F5WQF4"/>
<evidence type="ECO:0000256" key="7">
    <source>
        <dbReference type="SAM" id="Phobius"/>
    </source>
</evidence>
<evidence type="ECO:0000256" key="2">
    <source>
        <dbReference type="ARBA" id="ARBA00022692"/>
    </source>
</evidence>
<proteinExistence type="predicted"/>
<evidence type="ECO:0000256" key="5">
    <source>
        <dbReference type="ARBA" id="ARBA00023239"/>
    </source>
</evidence>
<dbReference type="GO" id="GO:0071555">
    <property type="term" value="P:cell wall organization"/>
    <property type="evidence" value="ECO:0007669"/>
    <property type="project" value="UniProtKB-KW"/>
</dbReference>
<dbReference type="PANTHER" id="PTHR30518:SF2">
    <property type="entry name" value="ENDOLYTIC MUREIN TRANSGLYCOSYLASE"/>
    <property type="match status" value="1"/>
</dbReference>
<keyword evidence="2 7" id="KW-0812">Transmembrane</keyword>